<proteinExistence type="predicted"/>
<organism evidence="2 3">
    <name type="scientific">Gemella sanguinis</name>
    <dbReference type="NCBI Taxonomy" id="84135"/>
    <lineage>
        <taxon>Bacteria</taxon>
        <taxon>Bacillati</taxon>
        <taxon>Bacillota</taxon>
        <taxon>Bacilli</taxon>
        <taxon>Bacillales</taxon>
        <taxon>Gemellaceae</taxon>
        <taxon>Gemella</taxon>
    </lineage>
</organism>
<dbReference type="EMBL" id="PNGT01000009">
    <property type="protein sequence ID" value="PMC51848.1"/>
    <property type="molecule type" value="Genomic_DNA"/>
</dbReference>
<accession>A0A2N6SD25</accession>
<name>A0A2N6SD25_9BACL</name>
<dbReference type="InterPro" id="IPR013332">
    <property type="entry name" value="KPR_N"/>
</dbReference>
<dbReference type="OrthoDB" id="9793586at2"/>
<dbReference type="STRING" id="84135.GCA_001052115_01358"/>
<dbReference type="Gene3D" id="3.40.50.720">
    <property type="entry name" value="NAD(P)-binding Rossmann-like Domain"/>
    <property type="match status" value="1"/>
</dbReference>
<gene>
    <name evidence="2" type="ORF">CJ218_07555</name>
</gene>
<evidence type="ECO:0000259" key="1">
    <source>
        <dbReference type="Pfam" id="PF02558"/>
    </source>
</evidence>
<dbReference type="Pfam" id="PF02558">
    <property type="entry name" value="ApbA"/>
    <property type="match status" value="1"/>
</dbReference>
<evidence type="ECO:0000313" key="3">
    <source>
        <dbReference type="Proteomes" id="UP000235670"/>
    </source>
</evidence>
<dbReference type="Proteomes" id="UP000235670">
    <property type="component" value="Unassembled WGS sequence"/>
</dbReference>
<evidence type="ECO:0000313" key="2">
    <source>
        <dbReference type="EMBL" id="PMC51848.1"/>
    </source>
</evidence>
<protein>
    <submittedName>
        <fullName evidence="2">2-dehydropantoate 2-reductase</fullName>
    </submittedName>
</protein>
<feature type="domain" description="Ketopantoate reductase N-terminal" evidence="1">
    <location>
        <begin position="3"/>
        <end position="103"/>
    </location>
</feature>
<sequence length="317" mass="36206">MNILTIGLGTIGTTYSYLFNKAGHNVEHYIRKSSKKINITELNVDMLDGRNNKKGDHYTDTYKVNTHTKDNYDFIFISMPAGNIKSVIETLISNNIKGTIILCCGIWEDKKYLEKVMQGREYILGYPVAGGNIVDATLTCCVFDHFILEKKENSKIDNYYKLVELFESCNIKLETPYDMLEWIWLHMAINAGVVSIAAKYADMDNPTEAAENLMSSSKLLAEAVCAIRETSKIIKARGVNLKHYRNELWGYKLPIFISAPIMKRMFATNILTRKIMTLHNNTEDLLFVCKCLYDTGKQCNINAPIFYNAYEKAESKF</sequence>
<dbReference type="SUPFAM" id="SSF51735">
    <property type="entry name" value="NAD(P)-binding Rossmann-fold domains"/>
    <property type="match status" value="1"/>
</dbReference>
<dbReference type="RefSeq" id="WP_102190154.1">
    <property type="nucleotide sequence ID" value="NZ_PNGT01000009.1"/>
</dbReference>
<comment type="caution">
    <text evidence="2">The sequence shown here is derived from an EMBL/GenBank/DDBJ whole genome shotgun (WGS) entry which is preliminary data.</text>
</comment>
<reference evidence="2 3" key="1">
    <citation type="submission" date="2017-09" db="EMBL/GenBank/DDBJ databases">
        <title>Bacterial strain isolated from the female urinary microbiota.</title>
        <authorList>
            <person name="Thomas-White K."/>
            <person name="Kumar N."/>
            <person name="Forster S."/>
            <person name="Putonti C."/>
            <person name="Lawley T."/>
            <person name="Wolfe A.J."/>
        </authorList>
    </citation>
    <scope>NUCLEOTIDE SEQUENCE [LARGE SCALE GENOMIC DNA]</scope>
    <source>
        <strain evidence="2 3">UMB0186</strain>
    </source>
</reference>
<dbReference type="InterPro" id="IPR036291">
    <property type="entry name" value="NAD(P)-bd_dom_sf"/>
</dbReference>
<dbReference type="AlphaFoldDB" id="A0A2N6SD25"/>